<feature type="transmembrane region" description="Helical" evidence="1">
    <location>
        <begin position="90"/>
        <end position="113"/>
    </location>
</feature>
<keyword evidence="1" id="KW-0812">Transmembrane</keyword>
<keyword evidence="1" id="KW-0472">Membrane</keyword>
<dbReference type="AlphaFoldDB" id="A0A1I2IKI2"/>
<name>A0A1I2IKI2_9BACT</name>
<proteinExistence type="predicted"/>
<feature type="transmembrane region" description="Helical" evidence="1">
    <location>
        <begin position="15"/>
        <end position="39"/>
    </location>
</feature>
<protein>
    <submittedName>
        <fullName evidence="2">Uncharacterized protein</fullName>
    </submittedName>
</protein>
<dbReference type="EMBL" id="FONY01000033">
    <property type="protein sequence ID" value="SFF42825.1"/>
    <property type="molecule type" value="Genomic_DNA"/>
</dbReference>
<accession>A0A1I2IKI2</accession>
<keyword evidence="3" id="KW-1185">Reference proteome</keyword>
<organism evidence="2 3">
    <name type="scientific">Thermoflexibacter ruber</name>
    <dbReference type="NCBI Taxonomy" id="1003"/>
    <lineage>
        <taxon>Bacteria</taxon>
        <taxon>Pseudomonadati</taxon>
        <taxon>Bacteroidota</taxon>
        <taxon>Cytophagia</taxon>
        <taxon>Cytophagales</taxon>
        <taxon>Thermoflexibacteraceae</taxon>
        <taxon>Thermoflexibacter</taxon>
    </lineage>
</organism>
<dbReference type="RefSeq" id="WP_091548614.1">
    <property type="nucleotide sequence ID" value="NZ_FONY01000033.1"/>
</dbReference>
<feature type="transmembrane region" description="Helical" evidence="1">
    <location>
        <begin position="59"/>
        <end position="78"/>
    </location>
</feature>
<evidence type="ECO:0000256" key="1">
    <source>
        <dbReference type="SAM" id="Phobius"/>
    </source>
</evidence>
<dbReference type="STRING" id="1003.SAMN04488541_103343"/>
<evidence type="ECO:0000313" key="3">
    <source>
        <dbReference type="Proteomes" id="UP000199513"/>
    </source>
</evidence>
<evidence type="ECO:0000313" key="2">
    <source>
        <dbReference type="EMBL" id="SFF42825.1"/>
    </source>
</evidence>
<sequence>MEEEHPFFNKEIKPALVVINIMLGLFVPATLFFGFFALIIKPIQIYTSGGENIAWNMTWAIGGIGFPIITIWSIFQTWKVYKQEKYRKSFYISISPFIFAVGMLLLLGLIYVIETFIMLFE</sequence>
<gene>
    <name evidence="2" type="ORF">SAMN04488541_103343</name>
</gene>
<dbReference type="Proteomes" id="UP000199513">
    <property type="component" value="Unassembled WGS sequence"/>
</dbReference>
<reference evidence="2 3" key="1">
    <citation type="submission" date="2016-10" db="EMBL/GenBank/DDBJ databases">
        <authorList>
            <person name="de Groot N.N."/>
        </authorList>
    </citation>
    <scope>NUCLEOTIDE SEQUENCE [LARGE SCALE GENOMIC DNA]</scope>
    <source>
        <strain>GEY</strain>
        <strain evidence="3">DSM 9560</strain>
    </source>
</reference>
<keyword evidence="1" id="KW-1133">Transmembrane helix</keyword>